<dbReference type="InterPro" id="IPR056010">
    <property type="entry name" value="DUF7588"/>
</dbReference>
<dbReference type="InterPro" id="IPR028919">
    <property type="entry name" value="Viral_movement"/>
</dbReference>
<evidence type="ECO:0000256" key="4">
    <source>
        <dbReference type="ARBA" id="ARBA00023242"/>
    </source>
</evidence>
<keyword evidence="11" id="KW-1185">Reference proteome</keyword>
<feature type="region of interest" description="Disordered" evidence="6">
    <location>
        <begin position="778"/>
        <end position="798"/>
    </location>
</feature>
<organism evidence="10 11">
    <name type="scientific">Lithocarpus litseifolius</name>
    <dbReference type="NCBI Taxonomy" id="425828"/>
    <lineage>
        <taxon>Eukaryota</taxon>
        <taxon>Viridiplantae</taxon>
        <taxon>Streptophyta</taxon>
        <taxon>Embryophyta</taxon>
        <taxon>Tracheophyta</taxon>
        <taxon>Spermatophyta</taxon>
        <taxon>Magnoliopsida</taxon>
        <taxon>eudicotyledons</taxon>
        <taxon>Gunneridae</taxon>
        <taxon>Pentapetalae</taxon>
        <taxon>rosids</taxon>
        <taxon>fabids</taxon>
        <taxon>Fagales</taxon>
        <taxon>Fagaceae</taxon>
        <taxon>Lithocarpus</taxon>
    </lineage>
</organism>
<dbReference type="InterPro" id="IPR003864">
    <property type="entry name" value="CSC1/OSCA1-like_7TM"/>
</dbReference>
<dbReference type="Pfam" id="PF24496">
    <property type="entry name" value="DUF7588"/>
    <property type="match status" value="1"/>
</dbReference>
<dbReference type="Pfam" id="PF02714">
    <property type="entry name" value="RSN1_7TM"/>
    <property type="match status" value="1"/>
</dbReference>
<dbReference type="Pfam" id="PF20168">
    <property type="entry name" value="PDS5"/>
    <property type="match status" value="1"/>
</dbReference>
<feature type="transmembrane region" description="Helical" evidence="7">
    <location>
        <begin position="254"/>
        <end position="274"/>
    </location>
</feature>
<dbReference type="GO" id="GO:0006281">
    <property type="term" value="P:DNA repair"/>
    <property type="evidence" value="ECO:0007669"/>
    <property type="project" value="UniProtKB-KW"/>
</dbReference>
<evidence type="ECO:0000259" key="9">
    <source>
        <dbReference type="Pfam" id="PF24496"/>
    </source>
</evidence>
<dbReference type="EMBL" id="JAZDWU010000002">
    <property type="protein sequence ID" value="KAL0011770.1"/>
    <property type="molecule type" value="Genomic_DNA"/>
</dbReference>
<evidence type="ECO:0000256" key="2">
    <source>
        <dbReference type="ARBA" id="ARBA00022763"/>
    </source>
</evidence>
<keyword evidence="2" id="KW-0227">DNA damage</keyword>
<protein>
    <submittedName>
        <fullName evidence="10">Uncharacterized protein</fullName>
    </submittedName>
</protein>
<feature type="compositionally biased region" description="Low complexity" evidence="6">
    <location>
        <begin position="778"/>
        <end position="787"/>
    </location>
</feature>
<dbReference type="GO" id="GO:0016020">
    <property type="term" value="C:membrane"/>
    <property type="evidence" value="ECO:0007669"/>
    <property type="project" value="InterPro"/>
</dbReference>
<feature type="transmembrane region" description="Helical" evidence="7">
    <location>
        <begin position="306"/>
        <end position="326"/>
    </location>
</feature>
<evidence type="ECO:0000256" key="3">
    <source>
        <dbReference type="ARBA" id="ARBA00023204"/>
    </source>
</evidence>
<comment type="caution">
    <text evidence="10">The sequence shown here is derived from an EMBL/GenBank/DDBJ whole genome shotgun (WGS) entry which is preliminary data.</text>
</comment>
<evidence type="ECO:0000256" key="7">
    <source>
        <dbReference type="SAM" id="Phobius"/>
    </source>
</evidence>
<feature type="transmembrane region" description="Helical" evidence="7">
    <location>
        <begin position="346"/>
        <end position="369"/>
    </location>
</feature>
<feature type="compositionally biased region" description="Polar residues" evidence="6">
    <location>
        <begin position="1116"/>
        <end position="1126"/>
    </location>
</feature>
<dbReference type="GO" id="GO:0005634">
    <property type="term" value="C:nucleus"/>
    <property type="evidence" value="ECO:0007669"/>
    <property type="project" value="UniProtKB-SubCell"/>
</dbReference>
<feature type="domain" description="CSC1/OSCA1-like 7TM region" evidence="8">
    <location>
        <begin position="252"/>
        <end position="351"/>
    </location>
</feature>
<keyword evidence="7" id="KW-0472">Membrane</keyword>
<gene>
    <name evidence="10" type="ORF">SO802_006878</name>
</gene>
<feature type="coiled-coil region" evidence="5">
    <location>
        <begin position="950"/>
        <end position="984"/>
    </location>
</feature>
<feature type="domain" description="DUF7588" evidence="9">
    <location>
        <begin position="821"/>
        <end position="879"/>
    </location>
</feature>
<dbReference type="PANTHER" id="PTHR12663">
    <property type="entry name" value="ANDROGEN INDUCED INHIBITOR OF PROLIFERATION AS3 / PDS5-RELATED"/>
    <property type="match status" value="1"/>
</dbReference>
<feature type="compositionally biased region" description="Polar residues" evidence="6">
    <location>
        <begin position="1436"/>
        <end position="1449"/>
    </location>
</feature>
<dbReference type="InterPro" id="IPR039776">
    <property type="entry name" value="Pds5"/>
</dbReference>
<dbReference type="GO" id="GO:0000785">
    <property type="term" value="C:chromatin"/>
    <property type="evidence" value="ECO:0007669"/>
    <property type="project" value="TreeGrafter"/>
</dbReference>
<keyword evidence="4" id="KW-0539">Nucleus</keyword>
<dbReference type="Pfam" id="PF01107">
    <property type="entry name" value="MP"/>
    <property type="match status" value="1"/>
</dbReference>
<evidence type="ECO:0000259" key="8">
    <source>
        <dbReference type="Pfam" id="PF02714"/>
    </source>
</evidence>
<keyword evidence="7" id="KW-0812">Transmembrane</keyword>
<feature type="region of interest" description="Disordered" evidence="6">
    <location>
        <begin position="738"/>
        <end position="764"/>
    </location>
</feature>
<evidence type="ECO:0000313" key="11">
    <source>
        <dbReference type="Proteomes" id="UP001459277"/>
    </source>
</evidence>
<keyword evidence="5" id="KW-0175">Coiled coil</keyword>
<sequence>MDVKVSAVSCIFEITRITTSAAPYKDEQMKEKFQLIVAAFENMTDVSTRSYKKVASILDTFAKVKLCLVILDLKYDALVIEMFQSFLKIIRSNYPPAVLSAMETIMNLVIDESEDISLDLLYSLFASVREENQNVSPMSWKLGEQIITRINAQLEKTMAPTQKQCSKLDGAHDVKVKVVECASDQPSMVLEDLHHGEAEEVKTTLFPMVHKVQDKIILIPHIDFVIPITNAPKPRQLICTNLKTKRYQRKVRQYVNHVIVAMTIIFFMIPFGFISDLTTLEILKNYLPFSKSIVNVDAIMTLLDAFLPQLALMIFSALLLKFLLFLSKAKGILSKSHVVRAASGKYFYFTVSFVGYGLELSSIVPQIIYHLKRKYLCKTEFELKEAWLPGDLGYGTRVPSDMLIAKMMSKLFRSNSTSSLASRSTSLPEIPQESGIIHSEEYEVSDLDLKLGDWNLPKVPTKEFYKSSWGLNTFKTDFHIRTIEQVYGINKEYETCYLFSPAQIKAHIKKGYHFMHIGLVQIGIKPLIRSGLNNLVLLALRDTRHIRFNDSLLGTIEASLSNGPVHFDCFPNFTVHLHDWNVMKALTLNIKTHGTLMTQGTSQIALIYRVYYKYIKTNMNVGALDRKKVEETLLIQTNVQAKIQIPRTLKWDEISFPEDWKLQNENFPLQIQNPDQDSKLDFVQQLADGSVRLCFDKSRFRSPLDDYRPRSPIDLSRFPSKQPPFLLRDRPISQASSFRPLAPFPRSRRDLGPEFQGVKTRSQVSTPCYTAKQDSVVDQDDNNNQKVGSPSLTDMEDPYRDNIEDFDLKVLKKDFKPDMVYLGKEFDLEENRVKREAYRANHTIDQKKEVYDAWQVFMKEVSENIPFFVYFEKYLEWQKEPDKETSSQVKVLSKQEELLLDLIEQIEDPIVKAQRLSSFCATLVKETTKLEPKILEPKVDLEKIYDRFSRTKKEVTVNDLQKEIKDTKSEVRTLKQEMTILRVDNSLLDKRVKTLEEHSHQVNEIYPPSQNPYDEEDKTINPTADMVQDEQPSEEKFLETMNRINFQKWHSIVRIAKNPSQLVPASPVSVANRYVLSTIPRPNYERPVQPSYSSVLASPAPKKTTLYTVNDPFGPLQSQRPSQPLSRRNRSPYFKKPYIQHISYIKPHIVHIKDPLVLAVEVFPEGWHFLPRHPEKNIKYYRQILMEEESARVENIMNKADPSVVLYHKFIITGFISSKEWGQHPSLLKTLKGLKSITGSNLHYSYHDYMDAFEKVLFYQNKNFDHSWLLMFDKKFSSSIPTWFLKWWEMFGSVPQIFPDCLQDTLRYFSSRYKLTPHSSQFPSILHMTVKYMIHWISMWNYDISGNLLNREFSVKWWDSLKIDLVISQVYKDFPLPVQRNIVTRSQSSLDSSQFAGKSSKELKDLAEQLLLQSEELQSQEQEKGSPASFEASANFDPNNPLFQDSQDPNDAYRLEDD</sequence>
<evidence type="ECO:0000313" key="10">
    <source>
        <dbReference type="EMBL" id="KAL0011770.1"/>
    </source>
</evidence>
<evidence type="ECO:0000256" key="6">
    <source>
        <dbReference type="SAM" id="MobiDB-lite"/>
    </source>
</evidence>
<accession>A0AAW2DRC0</accession>
<evidence type="ECO:0000256" key="1">
    <source>
        <dbReference type="ARBA" id="ARBA00004123"/>
    </source>
</evidence>
<feature type="region of interest" description="Disordered" evidence="6">
    <location>
        <begin position="1416"/>
        <end position="1458"/>
    </location>
</feature>
<proteinExistence type="predicted"/>
<comment type="subcellular location">
    <subcellularLocation>
        <location evidence="1">Nucleus</location>
    </subcellularLocation>
</comment>
<reference evidence="10 11" key="1">
    <citation type="submission" date="2024-01" db="EMBL/GenBank/DDBJ databases">
        <title>A telomere-to-telomere, gap-free genome of sweet tea (Lithocarpus litseifolius).</title>
        <authorList>
            <person name="Zhou J."/>
        </authorList>
    </citation>
    <scope>NUCLEOTIDE SEQUENCE [LARGE SCALE GENOMIC DNA]</scope>
    <source>
        <strain evidence="10">Zhou-2022a</strain>
        <tissue evidence="10">Leaf</tissue>
    </source>
</reference>
<feature type="region of interest" description="Disordered" evidence="6">
    <location>
        <begin position="1108"/>
        <end position="1129"/>
    </location>
</feature>
<name>A0AAW2DRC0_9ROSI</name>
<dbReference type="PANTHER" id="PTHR12663:SF69">
    <property type="entry name" value="SISTER CHROMATID COHESION PROTEIN PDS5 HOMOLOG E"/>
    <property type="match status" value="1"/>
</dbReference>
<dbReference type="GO" id="GO:0007064">
    <property type="term" value="P:mitotic sister chromatid cohesion"/>
    <property type="evidence" value="ECO:0007669"/>
    <property type="project" value="InterPro"/>
</dbReference>
<keyword evidence="7" id="KW-1133">Transmembrane helix</keyword>
<dbReference type="Proteomes" id="UP001459277">
    <property type="component" value="Unassembled WGS sequence"/>
</dbReference>
<keyword evidence="3" id="KW-0234">DNA repair</keyword>
<evidence type="ECO:0000256" key="5">
    <source>
        <dbReference type="SAM" id="Coils"/>
    </source>
</evidence>